<organism evidence="7 8">
    <name type="scientific">Actinomadura fibrosa</name>
    <dbReference type="NCBI Taxonomy" id="111802"/>
    <lineage>
        <taxon>Bacteria</taxon>
        <taxon>Bacillati</taxon>
        <taxon>Actinomycetota</taxon>
        <taxon>Actinomycetes</taxon>
        <taxon>Streptosporangiales</taxon>
        <taxon>Thermomonosporaceae</taxon>
        <taxon>Actinomadura</taxon>
    </lineage>
</organism>
<dbReference type="RefSeq" id="WP_242619716.1">
    <property type="nucleotide sequence ID" value="NZ_CAACUY010000246.1"/>
</dbReference>
<dbReference type="InterPro" id="IPR011701">
    <property type="entry name" value="MFS"/>
</dbReference>
<evidence type="ECO:0000259" key="6">
    <source>
        <dbReference type="PROSITE" id="PS50850"/>
    </source>
</evidence>
<dbReference type="PANTHER" id="PTHR43129">
    <property type="entry name" value="FOSMIDOMYCIN RESISTANCE PROTEIN"/>
    <property type="match status" value="1"/>
</dbReference>
<feature type="transmembrane region" description="Helical" evidence="5">
    <location>
        <begin position="135"/>
        <end position="156"/>
    </location>
</feature>
<keyword evidence="4 5" id="KW-0472">Membrane</keyword>
<evidence type="ECO:0000256" key="1">
    <source>
        <dbReference type="ARBA" id="ARBA00004651"/>
    </source>
</evidence>
<dbReference type="PANTHER" id="PTHR43129:SF1">
    <property type="entry name" value="FOSMIDOMYCIN RESISTANCE PROTEIN"/>
    <property type="match status" value="1"/>
</dbReference>
<keyword evidence="3 5" id="KW-1133">Transmembrane helix</keyword>
<dbReference type="InterPro" id="IPR020846">
    <property type="entry name" value="MFS_dom"/>
</dbReference>
<feature type="transmembrane region" description="Helical" evidence="5">
    <location>
        <begin position="162"/>
        <end position="182"/>
    </location>
</feature>
<feature type="transmembrane region" description="Helical" evidence="5">
    <location>
        <begin position="105"/>
        <end position="123"/>
    </location>
</feature>
<feature type="transmembrane region" description="Helical" evidence="5">
    <location>
        <begin position="203"/>
        <end position="233"/>
    </location>
</feature>
<dbReference type="EMBL" id="JBHTGP010000040">
    <property type="protein sequence ID" value="MFD0692373.1"/>
    <property type="molecule type" value="Genomic_DNA"/>
</dbReference>
<evidence type="ECO:0000256" key="4">
    <source>
        <dbReference type="ARBA" id="ARBA00023136"/>
    </source>
</evidence>
<gene>
    <name evidence="7" type="ORF">ACFQZM_48350</name>
</gene>
<comment type="subcellular location">
    <subcellularLocation>
        <location evidence="1">Cell membrane</location>
        <topology evidence="1">Multi-pass membrane protein</topology>
    </subcellularLocation>
</comment>
<dbReference type="Pfam" id="PF07690">
    <property type="entry name" value="MFS_1"/>
    <property type="match status" value="1"/>
</dbReference>
<evidence type="ECO:0000313" key="7">
    <source>
        <dbReference type="EMBL" id="MFD0692373.1"/>
    </source>
</evidence>
<name>A0ABW2Y1D9_9ACTN</name>
<dbReference type="Proteomes" id="UP001597063">
    <property type="component" value="Unassembled WGS sequence"/>
</dbReference>
<feature type="transmembrane region" description="Helical" evidence="5">
    <location>
        <begin position="360"/>
        <end position="378"/>
    </location>
</feature>
<accession>A0ABW2Y1D9</accession>
<feature type="transmembrane region" description="Helical" evidence="5">
    <location>
        <begin position="329"/>
        <end position="348"/>
    </location>
</feature>
<evidence type="ECO:0000256" key="5">
    <source>
        <dbReference type="SAM" id="Phobius"/>
    </source>
</evidence>
<feature type="transmembrane region" description="Helical" evidence="5">
    <location>
        <begin position="297"/>
        <end position="317"/>
    </location>
</feature>
<keyword evidence="2 5" id="KW-0812">Transmembrane</keyword>
<proteinExistence type="predicted"/>
<dbReference type="InterPro" id="IPR036259">
    <property type="entry name" value="MFS_trans_sf"/>
</dbReference>
<sequence length="382" mass="38571">MTASIETAAPPVPRRMWTWAAAHAVDDFYQGLVPASVPYFVLERHYSYVAAGGLTLAATLGGALPQPLIGVLVDRLRLPRLAAAGVLLAGTGFALAGLAGPYPAVWALLLLSGLGVAMFHPAAGKAARQAAGDSVTAMSVFAAGGSVGFFLAPVLAVPALSAWGLGGTVAFLPPAVLAAFVLTRAVRRQESAGATAFAGPDRWWPFAVLTLISVVRSAVFAAVATFIGLYWIAHLDGSRVMAGTALACFLGGGVAGTLAGGRLADRIGPVRTVRIGALLAVPMLAGLRLAPGPLAPLAFAVLAGLALNMPFAVLVRLGQDYLPARPGTAAGVTLGLGVSAGGLLTPLFGLVADAHGTPPVFTLLCLVPAAAFALALLLPSER</sequence>
<feature type="transmembrane region" description="Helical" evidence="5">
    <location>
        <begin position="272"/>
        <end position="291"/>
    </location>
</feature>
<dbReference type="SUPFAM" id="SSF103473">
    <property type="entry name" value="MFS general substrate transporter"/>
    <property type="match status" value="1"/>
</dbReference>
<feature type="transmembrane region" description="Helical" evidence="5">
    <location>
        <begin position="46"/>
        <end position="69"/>
    </location>
</feature>
<evidence type="ECO:0000256" key="3">
    <source>
        <dbReference type="ARBA" id="ARBA00022989"/>
    </source>
</evidence>
<protein>
    <submittedName>
        <fullName evidence="7">MFS transporter</fullName>
    </submittedName>
</protein>
<reference evidence="8" key="1">
    <citation type="journal article" date="2019" name="Int. J. Syst. Evol. Microbiol.">
        <title>The Global Catalogue of Microorganisms (GCM) 10K type strain sequencing project: providing services to taxonomists for standard genome sequencing and annotation.</title>
        <authorList>
            <consortium name="The Broad Institute Genomics Platform"/>
            <consortium name="The Broad Institute Genome Sequencing Center for Infectious Disease"/>
            <person name="Wu L."/>
            <person name="Ma J."/>
        </authorList>
    </citation>
    <scope>NUCLEOTIDE SEQUENCE [LARGE SCALE GENOMIC DNA]</scope>
    <source>
        <strain evidence="8">JCM 9371</strain>
    </source>
</reference>
<evidence type="ECO:0000313" key="8">
    <source>
        <dbReference type="Proteomes" id="UP001597063"/>
    </source>
</evidence>
<dbReference type="CDD" id="cd17478">
    <property type="entry name" value="MFS_FsR"/>
    <property type="match status" value="1"/>
</dbReference>
<feature type="transmembrane region" description="Helical" evidence="5">
    <location>
        <begin position="81"/>
        <end position="99"/>
    </location>
</feature>
<dbReference type="PROSITE" id="PS50850">
    <property type="entry name" value="MFS"/>
    <property type="match status" value="1"/>
</dbReference>
<feature type="transmembrane region" description="Helical" evidence="5">
    <location>
        <begin position="239"/>
        <end position="260"/>
    </location>
</feature>
<dbReference type="Gene3D" id="1.20.1250.20">
    <property type="entry name" value="MFS general substrate transporter like domains"/>
    <property type="match status" value="2"/>
</dbReference>
<feature type="domain" description="Major facilitator superfamily (MFS) profile" evidence="6">
    <location>
        <begin position="205"/>
        <end position="382"/>
    </location>
</feature>
<comment type="caution">
    <text evidence="7">The sequence shown here is derived from an EMBL/GenBank/DDBJ whole genome shotgun (WGS) entry which is preliminary data.</text>
</comment>
<evidence type="ECO:0000256" key="2">
    <source>
        <dbReference type="ARBA" id="ARBA00022692"/>
    </source>
</evidence>
<keyword evidence="8" id="KW-1185">Reference proteome</keyword>